<evidence type="ECO:0000313" key="10">
    <source>
        <dbReference type="EMBL" id="KRK90068.1"/>
    </source>
</evidence>
<feature type="binding site" evidence="8">
    <location>
        <position position="87"/>
    </location>
    <ligand>
        <name>Zn(2+)</name>
        <dbReference type="ChEBI" id="CHEBI:29105"/>
        <note>catalytic</note>
    </ligand>
</feature>
<dbReference type="SUPFAM" id="SSF53927">
    <property type="entry name" value="Cytidine deaminase-like"/>
    <property type="match status" value="1"/>
</dbReference>
<comment type="subunit">
    <text evidence="2 8">Homodimer.</text>
</comment>
<keyword evidence="4 8" id="KW-0479">Metal-binding</keyword>
<dbReference type="InterPro" id="IPR002125">
    <property type="entry name" value="CMP_dCMP_dom"/>
</dbReference>
<dbReference type="EMBL" id="AZEA01000001">
    <property type="protein sequence ID" value="KRK90068.1"/>
    <property type="molecule type" value="Genomic_DNA"/>
</dbReference>
<evidence type="ECO:0000256" key="7">
    <source>
        <dbReference type="ARBA" id="ARBA00048045"/>
    </source>
</evidence>
<dbReference type="PROSITE" id="PS51747">
    <property type="entry name" value="CYT_DCMP_DEAMINASES_2"/>
    <property type="match status" value="1"/>
</dbReference>
<protein>
    <recommendedName>
        <fullName evidence="8">tRNA-specific adenosine deaminase</fullName>
        <ecNumber evidence="8">3.5.4.33</ecNumber>
    </recommendedName>
</protein>
<dbReference type="RefSeq" id="WP_057823039.1">
    <property type="nucleotide sequence ID" value="NZ_AZEA01000001.1"/>
</dbReference>
<keyword evidence="6 8" id="KW-0862">Zinc</keyword>
<keyword evidence="5 8" id="KW-0378">Hydrolase</keyword>
<dbReference type="CDD" id="cd01285">
    <property type="entry name" value="nucleoside_deaminase"/>
    <property type="match status" value="1"/>
</dbReference>
<name>A0A0R1L9Z7_9LACO</name>
<evidence type="ECO:0000256" key="4">
    <source>
        <dbReference type="ARBA" id="ARBA00022723"/>
    </source>
</evidence>
<dbReference type="PANTHER" id="PTHR11079">
    <property type="entry name" value="CYTOSINE DEAMINASE FAMILY MEMBER"/>
    <property type="match status" value="1"/>
</dbReference>
<comment type="function">
    <text evidence="8">Catalyzes the deamination of adenosine to inosine at the wobble position 34 of tRNA(Arg2).</text>
</comment>
<dbReference type="GO" id="GO:0008270">
    <property type="term" value="F:zinc ion binding"/>
    <property type="evidence" value="ECO:0007669"/>
    <property type="project" value="UniProtKB-UniRule"/>
</dbReference>
<gene>
    <name evidence="8" type="primary">tadA</name>
    <name evidence="10" type="ORF">FD17_GL000309</name>
</gene>
<dbReference type="GO" id="GO:0052717">
    <property type="term" value="F:tRNA-specific adenosine-34 deaminase activity"/>
    <property type="evidence" value="ECO:0007669"/>
    <property type="project" value="UniProtKB-UniRule"/>
</dbReference>
<evidence type="ECO:0000256" key="8">
    <source>
        <dbReference type="HAMAP-Rule" id="MF_00972"/>
    </source>
</evidence>
<proteinExistence type="inferred from homology"/>
<dbReference type="InterPro" id="IPR016193">
    <property type="entry name" value="Cytidine_deaminase-like"/>
</dbReference>
<dbReference type="PATRIC" id="fig|1423808.3.peg.307"/>
<dbReference type="FunFam" id="3.40.140.10:FF:000005">
    <property type="entry name" value="tRNA-specific adenosine deaminase"/>
    <property type="match status" value="1"/>
</dbReference>
<sequence length="160" mass="17808">MFQADSRFMRAAMVEAQKAFMIGEVPIGAVVVHDGIIIGRGHNLREHLNDGVAHAEILAIEEACRYLNSWRLIDCDLYVTIEPCLMCSGAIINTRIENVCFGSRDPKAGATRSLYSVLEDSRLNHQVNVVEGVLADEASQIMKDFFKAARKKRKNRTGNS</sequence>
<keyword evidence="11" id="KW-1185">Reference proteome</keyword>
<feature type="binding site" evidence="8">
    <location>
        <position position="84"/>
    </location>
    <ligand>
        <name>Zn(2+)</name>
        <dbReference type="ChEBI" id="CHEBI:29105"/>
        <note>catalytic</note>
    </ligand>
</feature>
<dbReference type="EC" id="3.5.4.33" evidence="8"/>
<evidence type="ECO:0000256" key="5">
    <source>
        <dbReference type="ARBA" id="ARBA00022801"/>
    </source>
</evidence>
<evidence type="ECO:0000259" key="9">
    <source>
        <dbReference type="PROSITE" id="PS51747"/>
    </source>
</evidence>
<dbReference type="InterPro" id="IPR016192">
    <property type="entry name" value="APOBEC/CMP_deaminase_Zn-bd"/>
</dbReference>
<feature type="active site" description="Proton donor" evidence="8">
    <location>
        <position position="56"/>
    </location>
</feature>
<dbReference type="AlphaFoldDB" id="A0A0R1L9Z7"/>
<evidence type="ECO:0000256" key="6">
    <source>
        <dbReference type="ARBA" id="ARBA00022833"/>
    </source>
</evidence>
<comment type="similarity">
    <text evidence="1">Belongs to the cytidine and deoxycytidylate deaminase family. ADAT2 subfamily.</text>
</comment>
<comment type="catalytic activity">
    <reaction evidence="7 8">
        <text>adenosine(34) in tRNA + H2O + H(+) = inosine(34) in tRNA + NH4(+)</text>
        <dbReference type="Rhea" id="RHEA:43168"/>
        <dbReference type="Rhea" id="RHEA-COMP:10373"/>
        <dbReference type="Rhea" id="RHEA-COMP:10374"/>
        <dbReference type="ChEBI" id="CHEBI:15377"/>
        <dbReference type="ChEBI" id="CHEBI:15378"/>
        <dbReference type="ChEBI" id="CHEBI:28938"/>
        <dbReference type="ChEBI" id="CHEBI:74411"/>
        <dbReference type="ChEBI" id="CHEBI:82852"/>
        <dbReference type="EC" id="3.5.4.33"/>
    </reaction>
</comment>
<reference evidence="10 11" key="1">
    <citation type="journal article" date="2015" name="Genome Announc.">
        <title>Expanding the biotechnology potential of lactobacilli through comparative genomics of 213 strains and associated genera.</title>
        <authorList>
            <person name="Sun Z."/>
            <person name="Harris H.M."/>
            <person name="McCann A."/>
            <person name="Guo C."/>
            <person name="Argimon S."/>
            <person name="Zhang W."/>
            <person name="Yang X."/>
            <person name="Jeffery I.B."/>
            <person name="Cooney J.C."/>
            <person name="Kagawa T.F."/>
            <person name="Liu W."/>
            <person name="Song Y."/>
            <person name="Salvetti E."/>
            <person name="Wrobel A."/>
            <person name="Rasinkangas P."/>
            <person name="Parkhill J."/>
            <person name="Rea M.C."/>
            <person name="O'Sullivan O."/>
            <person name="Ritari J."/>
            <person name="Douillard F.P."/>
            <person name="Paul Ross R."/>
            <person name="Yang R."/>
            <person name="Briner A.E."/>
            <person name="Felis G.E."/>
            <person name="de Vos W.M."/>
            <person name="Barrangou R."/>
            <person name="Klaenhammer T.R."/>
            <person name="Caufield P.W."/>
            <person name="Cui Y."/>
            <person name="Zhang H."/>
            <person name="O'Toole P.W."/>
        </authorList>
    </citation>
    <scope>NUCLEOTIDE SEQUENCE [LARGE SCALE GENOMIC DNA]</scope>
    <source>
        <strain evidence="10 11">DSM 19904</strain>
    </source>
</reference>
<dbReference type="Proteomes" id="UP000051581">
    <property type="component" value="Unassembled WGS sequence"/>
</dbReference>
<comment type="cofactor">
    <cofactor evidence="8">
        <name>Zn(2+)</name>
        <dbReference type="ChEBI" id="CHEBI:29105"/>
    </cofactor>
    <text evidence="8">Binds 1 zinc ion per subunit.</text>
</comment>
<dbReference type="Gene3D" id="3.40.140.10">
    <property type="entry name" value="Cytidine Deaminase, domain 2"/>
    <property type="match status" value="1"/>
</dbReference>
<feature type="domain" description="CMP/dCMP-type deaminase" evidence="9">
    <location>
        <begin position="3"/>
        <end position="114"/>
    </location>
</feature>
<organism evidence="10 11">
    <name type="scientific">Lentilactobacillus sunkii DSM 19904</name>
    <dbReference type="NCBI Taxonomy" id="1423808"/>
    <lineage>
        <taxon>Bacteria</taxon>
        <taxon>Bacillati</taxon>
        <taxon>Bacillota</taxon>
        <taxon>Bacilli</taxon>
        <taxon>Lactobacillales</taxon>
        <taxon>Lactobacillaceae</taxon>
        <taxon>Lentilactobacillus</taxon>
    </lineage>
</organism>
<keyword evidence="3 8" id="KW-0819">tRNA processing</keyword>
<dbReference type="Pfam" id="PF14437">
    <property type="entry name" value="MafB19-deam"/>
    <property type="match status" value="1"/>
</dbReference>
<dbReference type="PANTHER" id="PTHR11079:SF202">
    <property type="entry name" value="TRNA-SPECIFIC ADENOSINE DEAMINASE"/>
    <property type="match status" value="1"/>
</dbReference>
<accession>A0A0R1L9Z7</accession>
<dbReference type="GO" id="GO:0002100">
    <property type="term" value="P:tRNA wobble adenosine to inosine editing"/>
    <property type="evidence" value="ECO:0007669"/>
    <property type="project" value="UniProtKB-UniRule"/>
</dbReference>
<dbReference type="OrthoDB" id="9802676at2"/>
<evidence type="ECO:0000256" key="2">
    <source>
        <dbReference type="ARBA" id="ARBA00011738"/>
    </source>
</evidence>
<dbReference type="InterPro" id="IPR058535">
    <property type="entry name" value="MafB19-deam"/>
</dbReference>
<dbReference type="HAMAP" id="MF_00972">
    <property type="entry name" value="tRNA_aden_deaminase"/>
    <property type="match status" value="1"/>
</dbReference>
<evidence type="ECO:0000313" key="11">
    <source>
        <dbReference type="Proteomes" id="UP000051581"/>
    </source>
</evidence>
<evidence type="ECO:0000256" key="3">
    <source>
        <dbReference type="ARBA" id="ARBA00022694"/>
    </source>
</evidence>
<dbReference type="InterPro" id="IPR028883">
    <property type="entry name" value="tRNA_aden_deaminase"/>
</dbReference>
<feature type="binding site" evidence="8">
    <location>
        <position position="54"/>
    </location>
    <ligand>
        <name>Zn(2+)</name>
        <dbReference type="ChEBI" id="CHEBI:29105"/>
        <note>catalytic</note>
    </ligand>
</feature>
<dbReference type="NCBIfam" id="NF008113">
    <property type="entry name" value="PRK10860.1"/>
    <property type="match status" value="1"/>
</dbReference>
<dbReference type="PROSITE" id="PS00903">
    <property type="entry name" value="CYT_DCMP_DEAMINASES_1"/>
    <property type="match status" value="1"/>
</dbReference>
<evidence type="ECO:0000256" key="1">
    <source>
        <dbReference type="ARBA" id="ARBA00010669"/>
    </source>
</evidence>
<comment type="caution">
    <text evidence="10">The sequence shown here is derived from an EMBL/GenBank/DDBJ whole genome shotgun (WGS) entry which is preliminary data.</text>
</comment>